<proteinExistence type="predicted"/>
<sequence length="73" mass="7684">MAELPLTVDVAAVNVAQRIAVMDDGATVHLETLLDADGEETDDADEARSAVGQLPDGSWLAVDLTQFETQASN</sequence>
<comment type="caution">
    <text evidence="1">The sequence shown here is derived from an EMBL/GenBank/DDBJ whole genome shotgun (WGS) entry which is preliminary data.</text>
</comment>
<organism evidence="1 2">
    <name type="scientific">Rhizobium loti</name>
    <name type="common">Mesorhizobium loti</name>
    <dbReference type="NCBI Taxonomy" id="381"/>
    <lineage>
        <taxon>Bacteria</taxon>
        <taxon>Pseudomonadati</taxon>
        <taxon>Pseudomonadota</taxon>
        <taxon>Alphaproteobacteria</taxon>
        <taxon>Hyphomicrobiales</taxon>
        <taxon>Phyllobacteriaceae</taxon>
        <taxon>Mesorhizobium</taxon>
    </lineage>
</organism>
<reference evidence="1 2" key="1">
    <citation type="submission" date="2018-05" db="EMBL/GenBank/DDBJ databases">
        <title>Genomic Encyclopedia of Type Strains, Phase IV (KMG-IV): sequencing the most valuable type-strain genomes for metagenomic binning, comparative biology and taxonomic classification.</title>
        <authorList>
            <person name="Goeker M."/>
        </authorList>
    </citation>
    <scope>NUCLEOTIDE SEQUENCE [LARGE SCALE GENOMIC DNA]</scope>
    <source>
        <strain evidence="1 2">DSM 2626</strain>
    </source>
</reference>
<dbReference type="Proteomes" id="UP000245631">
    <property type="component" value="Unassembled WGS sequence"/>
</dbReference>
<dbReference type="GeneID" id="61054862"/>
<name>A0A8E3B2Z1_RHILI</name>
<evidence type="ECO:0000313" key="2">
    <source>
        <dbReference type="Proteomes" id="UP000245631"/>
    </source>
</evidence>
<gene>
    <name evidence="1" type="ORF">C8D77_11183</name>
</gene>
<protein>
    <submittedName>
        <fullName evidence="1">Uncharacterized protein</fullName>
    </submittedName>
</protein>
<dbReference type="RefSeq" id="WP_109670375.1">
    <property type="nucleotide sequence ID" value="NZ_QGGH01000011.1"/>
</dbReference>
<dbReference type="AlphaFoldDB" id="A0A8E3B2Z1"/>
<dbReference type="EMBL" id="QGGH01000011">
    <property type="protein sequence ID" value="PWJ88361.1"/>
    <property type="molecule type" value="Genomic_DNA"/>
</dbReference>
<evidence type="ECO:0000313" key="1">
    <source>
        <dbReference type="EMBL" id="PWJ88361.1"/>
    </source>
</evidence>
<accession>A0A8E3B2Z1</accession>